<evidence type="ECO:0000313" key="2">
    <source>
        <dbReference type="Proteomes" id="UP000789920"/>
    </source>
</evidence>
<comment type="caution">
    <text evidence="1">The sequence shown here is derived from an EMBL/GenBank/DDBJ whole genome shotgun (WGS) entry which is preliminary data.</text>
</comment>
<feature type="non-terminal residue" evidence="1">
    <location>
        <position position="1"/>
    </location>
</feature>
<evidence type="ECO:0000313" key="1">
    <source>
        <dbReference type="EMBL" id="CAG8539588.1"/>
    </source>
</evidence>
<dbReference type="EMBL" id="CAJVQC010004359">
    <property type="protein sequence ID" value="CAG8539588.1"/>
    <property type="molecule type" value="Genomic_DNA"/>
</dbReference>
<sequence length="52" mass="5796">SKKGLGIINHVEKPLKNYPGALITLTDEQAVEFQHLINEAFGNDYIDDAQLL</sequence>
<name>A0ACA9LNA8_9GLOM</name>
<gene>
    <name evidence="1" type="ORF">RPERSI_LOCUS3494</name>
</gene>
<accession>A0ACA9LNA8</accession>
<reference evidence="1" key="1">
    <citation type="submission" date="2021-06" db="EMBL/GenBank/DDBJ databases">
        <authorList>
            <person name="Kallberg Y."/>
            <person name="Tangrot J."/>
            <person name="Rosling A."/>
        </authorList>
    </citation>
    <scope>NUCLEOTIDE SEQUENCE</scope>
    <source>
        <strain evidence="1">MA461A</strain>
    </source>
</reference>
<dbReference type="Proteomes" id="UP000789920">
    <property type="component" value="Unassembled WGS sequence"/>
</dbReference>
<organism evidence="1 2">
    <name type="scientific">Racocetra persica</name>
    <dbReference type="NCBI Taxonomy" id="160502"/>
    <lineage>
        <taxon>Eukaryota</taxon>
        <taxon>Fungi</taxon>
        <taxon>Fungi incertae sedis</taxon>
        <taxon>Mucoromycota</taxon>
        <taxon>Glomeromycotina</taxon>
        <taxon>Glomeromycetes</taxon>
        <taxon>Diversisporales</taxon>
        <taxon>Gigasporaceae</taxon>
        <taxon>Racocetra</taxon>
    </lineage>
</organism>
<proteinExistence type="predicted"/>
<keyword evidence="2" id="KW-1185">Reference proteome</keyword>
<protein>
    <submittedName>
        <fullName evidence="1">34835_t:CDS:1</fullName>
    </submittedName>
</protein>